<dbReference type="RefSeq" id="WP_191072304.1">
    <property type="nucleotide sequence ID" value="NZ_CP060506.1"/>
</dbReference>
<dbReference type="InterPro" id="IPR029033">
    <property type="entry name" value="His_PPase_superfam"/>
</dbReference>
<reference evidence="3 4" key="1">
    <citation type="submission" date="2020-08" db="EMBL/GenBank/DDBJ databases">
        <title>Winkia gen. nov., sp. nov., isolated from faeces of the Anser albifrons in China.</title>
        <authorList>
            <person name="Liu Q."/>
        </authorList>
    </citation>
    <scope>NUCLEOTIDE SEQUENCE [LARGE SCALE GENOMIC DNA]</scope>
    <source>
        <strain evidence="3 4">C62</strain>
    </source>
</reference>
<evidence type="ECO:0000256" key="2">
    <source>
        <dbReference type="PIRSR" id="PIRSR613078-2"/>
    </source>
</evidence>
<dbReference type="InterPro" id="IPR050275">
    <property type="entry name" value="PGM_Phosphatase"/>
</dbReference>
<dbReference type="Pfam" id="PF00300">
    <property type="entry name" value="His_Phos_1"/>
    <property type="match status" value="1"/>
</dbReference>
<dbReference type="PROSITE" id="PS00175">
    <property type="entry name" value="PG_MUTASE"/>
    <property type="match status" value="1"/>
</dbReference>
<dbReference type="EMBL" id="JACRUO010000003">
    <property type="protein sequence ID" value="MBD3690188.1"/>
    <property type="molecule type" value="Genomic_DNA"/>
</dbReference>
<dbReference type="GO" id="GO:0005737">
    <property type="term" value="C:cytoplasm"/>
    <property type="evidence" value="ECO:0007669"/>
    <property type="project" value="TreeGrafter"/>
</dbReference>
<dbReference type="AlphaFoldDB" id="A0A8I0KUY5"/>
<proteinExistence type="predicted"/>
<dbReference type="PANTHER" id="PTHR48100">
    <property type="entry name" value="BROAD-SPECIFICITY PHOSPHATASE YOR283W-RELATED"/>
    <property type="match status" value="1"/>
</dbReference>
<gene>
    <name evidence="3" type="ORF">H8R10_08125</name>
</gene>
<evidence type="ECO:0000313" key="3">
    <source>
        <dbReference type="EMBL" id="MBD3690188.1"/>
    </source>
</evidence>
<dbReference type="GO" id="GO:0016791">
    <property type="term" value="F:phosphatase activity"/>
    <property type="evidence" value="ECO:0007669"/>
    <property type="project" value="TreeGrafter"/>
</dbReference>
<comment type="caution">
    <text evidence="3">The sequence shown here is derived from an EMBL/GenBank/DDBJ whole genome shotgun (WGS) entry which is preliminary data.</text>
</comment>
<dbReference type="SMART" id="SM00855">
    <property type="entry name" value="PGAM"/>
    <property type="match status" value="1"/>
</dbReference>
<dbReference type="SUPFAM" id="SSF53254">
    <property type="entry name" value="Phosphoglycerate mutase-like"/>
    <property type="match status" value="1"/>
</dbReference>
<dbReference type="InterPro" id="IPR013078">
    <property type="entry name" value="His_Pase_superF_clade-1"/>
</dbReference>
<organism evidence="3 4">
    <name type="scientific">Nanchangia anserum</name>
    <dbReference type="NCBI Taxonomy" id="2692125"/>
    <lineage>
        <taxon>Bacteria</taxon>
        <taxon>Bacillati</taxon>
        <taxon>Actinomycetota</taxon>
        <taxon>Actinomycetes</taxon>
        <taxon>Actinomycetales</taxon>
        <taxon>Actinomycetaceae</taxon>
        <taxon>Nanchangia</taxon>
    </lineage>
</organism>
<dbReference type="Gene3D" id="3.40.50.1240">
    <property type="entry name" value="Phosphoglycerate mutase-like"/>
    <property type="match status" value="1"/>
</dbReference>
<dbReference type="CDD" id="cd07067">
    <property type="entry name" value="HP_PGM_like"/>
    <property type="match status" value="1"/>
</dbReference>
<accession>A0A8I0KUY5</accession>
<name>A0A8I0KUY5_9ACTO</name>
<feature type="binding site" evidence="2">
    <location>
        <position position="61"/>
    </location>
    <ligand>
        <name>substrate</name>
    </ligand>
</feature>
<dbReference type="InterPro" id="IPR001345">
    <property type="entry name" value="PG/BPGM_mutase_AS"/>
</dbReference>
<feature type="active site" description="Tele-phosphohistidine intermediate" evidence="1">
    <location>
        <position position="11"/>
    </location>
</feature>
<evidence type="ECO:0000256" key="1">
    <source>
        <dbReference type="PIRSR" id="PIRSR613078-1"/>
    </source>
</evidence>
<feature type="binding site" evidence="2">
    <location>
        <begin position="10"/>
        <end position="17"/>
    </location>
    <ligand>
        <name>substrate</name>
    </ligand>
</feature>
<dbReference type="Proteomes" id="UP000627538">
    <property type="component" value="Unassembled WGS sequence"/>
</dbReference>
<sequence length="206" mass="22793">MAATRVVLWRHGQTDYNIEGRVQGIVDVALNDRGLGQAQRAAHVLGQTYQPVTIVSSDLERARQTAQALGDVVDQEVRVDERARERAFGKLEGLTSKEMRARYEDYYEQWRATGECPAAGIEARRSVGARVADLIREECERAEAGRTLVVVSHGSALTQGLVTLMGLDPGTWAGIRGLDNCHWAEIAQAQRAPGWRIHAYNRGADR</sequence>
<dbReference type="PANTHER" id="PTHR48100:SF62">
    <property type="entry name" value="GLUCOSYL-3-PHOSPHOGLYCERATE PHOSPHATASE"/>
    <property type="match status" value="1"/>
</dbReference>
<feature type="active site" description="Proton donor/acceptor" evidence="1">
    <location>
        <position position="85"/>
    </location>
</feature>
<protein>
    <submittedName>
        <fullName evidence="3">Histidine phosphatase family protein</fullName>
    </submittedName>
</protein>
<keyword evidence="4" id="KW-1185">Reference proteome</keyword>
<evidence type="ECO:0000313" key="4">
    <source>
        <dbReference type="Proteomes" id="UP000627538"/>
    </source>
</evidence>